<sequence length="129" mass="15511">MDTLFLKQTLIDYNHDDKLLQYEELQHDANFNVLLSYINEFKHALVDNACDSIQADLFFKKTKRLVEKLNSDYYPCQLKFKNKHDDIYFIIECINTTIEQNENPNIPYFYNYRNISSSINKKMYLFTVV</sequence>
<proteinExistence type="predicted"/>
<evidence type="ECO:0000313" key="1">
    <source>
        <dbReference type="EMBL" id="QHT06851.1"/>
    </source>
</evidence>
<dbReference type="EMBL" id="MN739476">
    <property type="protein sequence ID" value="QHT06851.1"/>
    <property type="molecule type" value="Genomic_DNA"/>
</dbReference>
<organism evidence="1">
    <name type="scientific">viral metagenome</name>
    <dbReference type="NCBI Taxonomy" id="1070528"/>
    <lineage>
        <taxon>unclassified sequences</taxon>
        <taxon>metagenomes</taxon>
        <taxon>organismal metagenomes</taxon>
    </lineage>
</organism>
<protein>
    <submittedName>
        <fullName evidence="1">Uncharacterized protein</fullName>
    </submittedName>
</protein>
<dbReference type="AlphaFoldDB" id="A0A6C0CQW9"/>
<reference evidence="1" key="1">
    <citation type="journal article" date="2020" name="Nature">
        <title>Giant virus diversity and host interactions through global metagenomics.</title>
        <authorList>
            <person name="Schulz F."/>
            <person name="Roux S."/>
            <person name="Paez-Espino D."/>
            <person name="Jungbluth S."/>
            <person name="Walsh D.A."/>
            <person name="Denef V.J."/>
            <person name="McMahon K.D."/>
            <person name="Konstantinidis K.T."/>
            <person name="Eloe-Fadrosh E.A."/>
            <person name="Kyrpides N.C."/>
            <person name="Woyke T."/>
        </authorList>
    </citation>
    <scope>NUCLEOTIDE SEQUENCE</scope>
    <source>
        <strain evidence="1">GVMAG-M-3300021473-15</strain>
    </source>
</reference>
<accession>A0A6C0CQW9</accession>
<name>A0A6C0CQW9_9ZZZZ</name>